<feature type="transmembrane region" description="Helical" evidence="6">
    <location>
        <begin position="172"/>
        <end position="193"/>
    </location>
</feature>
<keyword evidence="5 6" id="KW-0472">Membrane</keyword>
<evidence type="ECO:0000313" key="7">
    <source>
        <dbReference type="EMBL" id="RAV22105.1"/>
    </source>
</evidence>
<protein>
    <submittedName>
        <fullName evidence="7">Uncharacterized protein</fullName>
    </submittedName>
</protein>
<dbReference type="PANTHER" id="PTHR30250">
    <property type="entry name" value="PST FAMILY PREDICTED COLANIC ACID TRANSPORTER"/>
    <property type="match status" value="1"/>
</dbReference>
<feature type="transmembrane region" description="Helical" evidence="6">
    <location>
        <begin position="76"/>
        <end position="94"/>
    </location>
</feature>
<dbReference type="PANTHER" id="PTHR30250:SF11">
    <property type="entry name" value="O-ANTIGEN TRANSPORTER-RELATED"/>
    <property type="match status" value="1"/>
</dbReference>
<dbReference type="InterPro" id="IPR002797">
    <property type="entry name" value="Polysacc_synth"/>
</dbReference>
<dbReference type="EMBL" id="QMFB01000003">
    <property type="protein sequence ID" value="RAV22105.1"/>
    <property type="molecule type" value="Genomic_DNA"/>
</dbReference>
<evidence type="ECO:0000313" key="8">
    <source>
        <dbReference type="Proteomes" id="UP000250369"/>
    </source>
</evidence>
<comment type="subcellular location">
    <subcellularLocation>
        <location evidence="1">Cell membrane</location>
        <topology evidence="1">Multi-pass membrane protein</topology>
    </subcellularLocation>
</comment>
<feature type="transmembrane region" description="Helical" evidence="6">
    <location>
        <begin position="419"/>
        <end position="436"/>
    </location>
</feature>
<proteinExistence type="predicted"/>
<keyword evidence="8" id="KW-1185">Reference proteome</keyword>
<evidence type="ECO:0000256" key="4">
    <source>
        <dbReference type="ARBA" id="ARBA00022989"/>
    </source>
</evidence>
<feature type="transmembrane region" description="Helical" evidence="6">
    <location>
        <begin position="481"/>
        <end position="504"/>
    </location>
</feature>
<dbReference type="GO" id="GO:0005886">
    <property type="term" value="C:plasma membrane"/>
    <property type="evidence" value="ECO:0007669"/>
    <property type="project" value="UniProtKB-SubCell"/>
</dbReference>
<dbReference type="InterPro" id="IPR050833">
    <property type="entry name" value="Poly_Biosynth_Transport"/>
</dbReference>
<feature type="transmembrane region" description="Helical" evidence="6">
    <location>
        <begin position="284"/>
        <end position="306"/>
    </location>
</feature>
<evidence type="ECO:0000256" key="6">
    <source>
        <dbReference type="SAM" id="Phobius"/>
    </source>
</evidence>
<evidence type="ECO:0000256" key="5">
    <source>
        <dbReference type="ARBA" id="ARBA00023136"/>
    </source>
</evidence>
<feature type="transmembrane region" description="Helical" evidence="6">
    <location>
        <begin position="395"/>
        <end position="413"/>
    </location>
</feature>
<organism evidence="7 8">
    <name type="scientific">Paenibacillus contaminans</name>
    <dbReference type="NCBI Taxonomy" id="450362"/>
    <lineage>
        <taxon>Bacteria</taxon>
        <taxon>Bacillati</taxon>
        <taxon>Bacillota</taxon>
        <taxon>Bacilli</taxon>
        <taxon>Bacillales</taxon>
        <taxon>Paenibacillaceae</taxon>
        <taxon>Paenibacillus</taxon>
    </lineage>
</organism>
<feature type="transmembrane region" description="Helical" evidence="6">
    <location>
        <begin position="448"/>
        <end position="469"/>
    </location>
</feature>
<feature type="transmembrane region" description="Helical" evidence="6">
    <location>
        <begin position="43"/>
        <end position="64"/>
    </location>
</feature>
<dbReference type="Proteomes" id="UP000250369">
    <property type="component" value="Unassembled WGS sequence"/>
</dbReference>
<gene>
    <name evidence="7" type="ORF">DQG23_08715</name>
</gene>
<evidence type="ECO:0000256" key="3">
    <source>
        <dbReference type="ARBA" id="ARBA00022692"/>
    </source>
</evidence>
<feature type="transmembrane region" description="Helical" evidence="6">
    <location>
        <begin position="327"/>
        <end position="345"/>
    </location>
</feature>
<name>A0A329MQB9_9BACL</name>
<evidence type="ECO:0000256" key="1">
    <source>
        <dbReference type="ARBA" id="ARBA00004651"/>
    </source>
</evidence>
<feature type="transmembrane region" description="Helical" evidence="6">
    <location>
        <begin position="142"/>
        <end position="160"/>
    </location>
</feature>
<dbReference type="Pfam" id="PF01943">
    <property type="entry name" value="Polysacc_synt"/>
    <property type="match status" value="1"/>
</dbReference>
<feature type="transmembrane region" description="Helical" evidence="6">
    <location>
        <begin position="246"/>
        <end position="264"/>
    </location>
</feature>
<feature type="transmembrane region" description="Helical" evidence="6">
    <location>
        <begin position="199"/>
        <end position="225"/>
    </location>
</feature>
<dbReference type="AlphaFoldDB" id="A0A329MQB9"/>
<evidence type="ECO:0000256" key="2">
    <source>
        <dbReference type="ARBA" id="ARBA00022475"/>
    </source>
</evidence>
<keyword evidence="4 6" id="KW-1133">Transmembrane helix</keyword>
<sequence>MNWLHQNDVAVTIILIHFVSIRKTGERCGLSAKIGVNRFAKDSLIYIPCKILECALGFVTMLYYTRLFVPEEYGAYSLISSGVAFAVTVSTGWYNQAAIRYYDESKNSAHYFSGLLTSWITVNGVMLVLFLGSLLLFQGSDFHSYGVYIVLLYITANSYAIMQSLLSVSRKVVTYAVLSVTILTLRFCLTVYLSSVHGMGITALLASTIVFDLIAFTFCIFRMRFHRSLSIRGWEWASIRPIVTKFLRYGIPLMGYHVVSYVLTVSDRYMIAYFRHVEEVGIYAFGYTLVQSSMYLFISSIMQAAFPHIIESWNRSDKESTERLVSRFVSVYFFLMIPAAVGITMLRQPIFSILADQSYFDGSRILPWVTLGVFFMGLTMYSNKIFELTERTKHILYMSLLAAIVNVGLNMLAIPAYGYIAAAVTTFVAYLLYFVLSVTLSRKSFRFLIEWGVLVKIVAASIGMAGFLYTCKSYIDSIGMLAVSIAAGVIVYLILLLSFGLGRAEAQSVLLRMKRMAAGRKSRTVKADAES</sequence>
<comment type="caution">
    <text evidence="7">The sequence shown here is derived from an EMBL/GenBank/DDBJ whole genome shotgun (WGS) entry which is preliminary data.</text>
</comment>
<feature type="transmembrane region" description="Helical" evidence="6">
    <location>
        <begin position="365"/>
        <end position="383"/>
    </location>
</feature>
<feature type="transmembrane region" description="Helical" evidence="6">
    <location>
        <begin position="115"/>
        <end position="136"/>
    </location>
</feature>
<keyword evidence="2" id="KW-1003">Cell membrane</keyword>
<reference evidence="7 8" key="1">
    <citation type="journal article" date="2009" name="Int. J. Syst. Evol. Microbiol.">
        <title>Paenibacillus contaminans sp. nov., isolated from a contaminated laboratory plate.</title>
        <authorList>
            <person name="Chou J.H."/>
            <person name="Lee J.H."/>
            <person name="Lin M.C."/>
            <person name="Chang P.S."/>
            <person name="Arun A.B."/>
            <person name="Young C.C."/>
            <person name="Chen W.M."/>
        </authorList>
    </citation>
    <scope>NUCLEOTIDE SEQUENCE [LARGE SCALE GENOMIC DNA]</scope>
    <source>
        <strain evidence="7 8">CKOBP-6</strain>
    </source>
</reference>
<keyword evidence="3 6" id="KW-0812">Transmembrane</keyword>
<accession>A0A329MQB9</accession>